<dbReference type="EMBL" id="CAJHJT010000001">
    <property type="protein sequence ID" value="CAD6992239.1"/>
    <property type="molecule type" value="Genomic_DNA"/>
</dbReference>
<feature type="compositionally biased region" description="Basic and acidic residues" evidence="1">
    <location>
        <begin position="8"/>
        <end position="17"/>
    </location>
</feature>
<comment type="caution">
    <text evidence="2">The sequence shown here is derived from an EMBL/GenBank/DDBJ whole genome shotgun (WGS) entry which is preliminary data.</text>
</comment>
<name>A0A811TZU6_CERCA</name>
<proteinExistence type="predicted"/>
<keyword evidence="3" id="KW-1185">Reference proteome</keyword>
<evidence type="ECO:0000313" key="2">
    <source>
        <dbReference type="EMBL" id="CAD6992239.1"/>
    </source>
</evidence>
<evidence type="ECO:0000256" key="1">
    <source>
        <dbReference type="SAM" id="MobiDB-lite"/>
    </source>
</evidence>
<reference evidence="2" key="1">
    <citation type="submission" date="2020-11" db="EMBL/GenBank/DDBJ databases">
        <authorList>
            <person name="Whitehead M."/>
        </authorList>
    </citation>
    <scope>NUCLEOTIDE SEQUENCE</scope>
    <source>
        <strain evidence="2">EGII</strain>
    </source>
</reference>
<accession>A0A811TZU6</accession>
<evidence type="ECO:0000313" key="3">
    <source>
        <dbReference type="Proteomes" id="UP000606786"/>
    </source>
</evidence>
<gene>
    <name evidence="2" type="ORF">CCAP1982_LOCUS1109</name>
</gene>
<organism evidence="2 3">
    <name type="scientific">Ceratitis capitata</name>
    <name type="common">Mediterranean fruit fly</name>
    <name type="synonym">Tephritis capitata</name>
    <dbReference type="NCBI Taxonomy" id="7213"/>
    <lineage>
        <taxon>Eukaryota</taxon>
        <taxon>Metazoa</taxon>
        <taxon>Ecdysozoa</taxon>
        <taxon>Arthropoda</taxon>
        <taxon>Hexapoda</taxon>
        <taxon>Insecta</taxon>
        <taxon>Pterygota</taxon>
        <taxon>Neoptera</taxon>
        <taxon>Endopterygota</taxon>
        <taxon>Diptera</taxon>
        <taxon>Brachycera</taxon>
        <taxon>Muscomorpha</taxon>
        <taxon>Tephritoidea</taxon>
        <taxon>Tephritidae</taxon>
        <taxon>Ceratitis</taxon>
        <taxon>Ceratitis</taxon>
    </lineage>
</organism>
<dbReference type="AlphaFoldDB" id="A0A811TZU6"/>
<protein>
    <submittedName>
        <fullName evidence="2">(Mediterranean fruit fly) hypothetical protein</fullName>
    </submittedName>
</protein>
<sequence length="86" mass="9508">CHSKAHFMSHEAKRPCHAETPPSAANAPPKACSVLANDRGHKQLLQHTLANFSSRICYGLLLLIFKRHSQTLRRHSSRSSSHGGVK</sequence>
<feature type="non-terminal residue" evidence="2">
    <location>
        <position position="1"/>
    </location>
</feature>
<dbReference type="Proteomes" id="UP000606786">
    <property type="component" value="Unassembled WGS sequence"/>
</dbReference>
<feature type="region of interest" description="Disordered" evidence="1">
    <location>
        <begin position="1"/>
        <end position="31"/>
    </location>
</feature>